<dbReference type="Proteomes" id="UP000327294">
    <property type="component" value="Chromosome"/>
</dbReference>
<dbReference type="InterPro" id="IPR057170">
    <property type="entry name" value="DUF7848"/>
</dbReference>
<dbReference type="KEGG" id="sphv:F9278_16705"/>
<reference evidence="2 3" key="1">
    <citation type="submission" date="2019-10" db="EMBL/GenBank/DDBJ databases">
        <title>Streptomyces sp. strain GY16 isolated from leaves of Broussonetia papyrifera.</title>
        <authorList>
            <person name="Mo P."/>
        </authorList>
    </citation>
    <scope>NUCLEOTIDE SEQUENCE [LARGE SCALE GENOMIC DNA]</scope>
    <source>
        <strain evidence="2 3">GY16</strain>
    </source>
</reference>
<evidence type="ECO:0000313" key="2">
    <source>
        <dbReference type="EMBL" id="QFQ97587.1"/>
    </source>
</evidence>
<gene>
    <name evidence="2" type="ORF">F9278_16705</name>
</gene>
<protein>
    <recommendedName>
        <fullName evidence="1">DUF7848 domain-containing protein</fullName>
    </recommendedName>
</protein>
<keyword evidence="3" id="KW-1185">Reference proteome</keyword>
<sequence>MSPRAVYRYVPHTIRHDPDCGVVYEIHCTEPGCVSESGHHAAQEAAQDWALRHTGRTGHNHFRRIVTDHALTVAEQ</sequence>
<dbReference type="AlphaFoldDB" id="A0A5P8K4M8"/>
<dbReference type="Pfam" id="PF25232">
    <property type="entry name" value="DUF7848"/>
    <property type="match status" value="1"/>
</dbReference>
<accession>A0A5P8K4M8</accession>
<evidence type="ECO:0000313" key="3">
    <source>
        <dbReference type="Proteomes" id="UP000327294"/>
    </source>
</evidence>
<dbReference type="RefSeq" id="WP_152169063.1">
    <property type="nucleotide sequence ID" value="NZ_CP045096.1"/>
</dbReference>
<dbReference type="EMBL" id="CP045096">
    <property type="protein sequence ID" value="QFQ97587.1"/>
    <property type="molecule type" value="Genomic_DNA"/>
</dbReference>
<evidence type="ECO:0000259" key="1">
    <source>
        <dbReference type="Pfam" id="PF25232"/>
    </source>
</evidence>
<name>A0A5P8K4M8_9ACTN</name>
<proteinExistence type="predicted"/>
<organism evidence="2 3">
    <name type="scientific">Streptomyces phaeolivaceus</name>
    <dbReference type="NCBI Taxonomy" id="2653200"/>
    <lineage>
        <taxon>Bacteria</taxon>
        <taxon>Bacillati</taxon>
        <taxon>Actinomycetota</taxon>
        <taxon>Actinomycetes</taxon>
        <taxon>Kitasatosporales</taxon>
        <taxon>Streptomycetaceae</taxon>
        <taxon>Streptomyces</taxon>
    </lineage>
</organism>
<feature type="domain" description="DUF7848" evidence="1">
    <location>
        <begin position="1"/>
        <end position="73"/>
    </location>
</feature>